<accession>X1K4M2</accession>
<keyword evidence="3" id="KW-0378">Hydrolase</keyword>
<proteinExistence type="predicted"/>
<evidence type="ECO:0000256" key="4">
    <source>
        <dbReference type="ARBA" id="ARBA00023295"/>
    </source>
</evidence>
<dbReference type="Pfam" id="PF02836">
    <property type="entry name" value="Glyco_hydro_2_C"/>
    <property type="match status" value="1"/>
</dbReference>
<dbReference type="Pfam" id="PF00703">
    <property type="entry name" value="Glyco_hydro_2"/>
    <property type="match status" value="1"/>
</dbReference>
<dbReference type="Gene3D" id="2.60.40.10">
    <property type="entry name" value="Immunoglobulins"/>
    <property type="match status" value="1"/>
</dbReference>
<gene>
    <name evidence="7" type="ORF">S03H2_62335</name>
</gene>
<dbReference type="InterPro" id="IPR006102">
    <property type="entry name" value="Ig-like_GH2"/>
</dbReference>
<dbReference type="PANTHER" id="PTHR46323">
    <property type="entry name" value="BETA-GALACTOSIDASE"/>
    <property type="match status" value="1"/>
</dbReference>
<evidence type="ECO:0000256" key="2">
    <source>
        <dbReference type="ARBA" id="ARBA00012756"/>
    </source>
</evidence>
<name>X1K4M2_9ZZZZ</name>
<dbReference type="EMBL" id="BARU01040308">
    <property type="protein sequence ID" value="GAH77003.1"/>
    <property type="molecule type" value="Genomic_DNA"/>
</dbReference>
<evidence type="ECO:0000259" key="6">
    <source>
        <dbReference type="Pfam" id="PF02836"/>
    </source>
</evidence>
<comment type="catalytic activity">
    <reaction evidence="1">
        <text>Hydrolysis of terminal non-reducing beta-D-galactose residues in beta-D-galactosides.</text>
        <dbReference type="EC" id="3.2.1.23"/>
    </reaction>
</comment>
<dbReference type="GO" id="GO:0005990">
    <property type="term" value="P:lactose catabolic process"/>
    <property type="evidence" value="ECO:0007669"/>
    <property type="project" value="TreeGrafter"/>
</dbReference>
<evidence type="ECO:0000259" key="5">
    <source>
        <dbReference type="Pfam" id="PF00703"/>
    </source>
</evidence>
<dbReference type="GO" id="GO:0004565">
    <property type="term" value="F:beta-galactosidase activity"/>
    <property type="evidence" value="ECO:0007669"/>
    <property type="project" value="UniProtKB-EC"/>
</dbReference>
<evidence type="ECO:0000313" key="7">
    <source>
        <dbReference type="EMBL" id="GAH77003.1"/>
    </source>
</evidence>
<feature type="domain" description="Glycoside hydrolase family 2 catalytic" evidence="6">
    <location>
        <begin position="111"/>
        <end position="233"/>
    </location>
</feature>
<dbReference type="SUPFAM" id="SSF51445">
    <property type="entry name" value="(Trans)glycosidases"/>
    <property type="match status" value="1"/>
</dbReference>
<reference evidence="7" key="1">
    <citation type="journal article" date="2014" name="Front. Microbiol.">
        <title>High frequency of phylogenetically diverse reductive dehalogenase-homologous genes in deep subseafloor sedimentary metagenomes.</title>
        <authorList>
            <person name="Kawai M."/>
            <person name="Futagami T."/>
            <person name="Toyoda A."/>
            <person name="Takaki Y."/>
            <person name="Nishi S."/>
            <person name="Hori S."/>
            <person name="Arai W."/>
            <person name="Tsubouchi T."/>
            <person name="Morono Y."/>
            <person name="Uchiyama I."/>
            <person name="Ito T."/>
            <person name="Fujiyama A."/>
            <person name="Inagaki F."/>
            <person name="Takami H."/>
        </authorList>
    </citation>
    <scope>NUCLEOTIDE SEQUENCE</scope>
    <source>
        <strain evidence="7">Expedition CK06-06</strain>
    </source>
</reference>
<feature type="non-terminal residue" evidence="7">
    <location>
        <position position="1"/>
    </location>
</feature>
<evidence type="ECO:0000256" key="3">
    <source>
        <dbReference type="ARBA" id="ARBA00022801"/>
    </source>
</evidence>
<evidence type="ECO:0000256" key="1">
    <source>
        <dbReference type="ARBA" id="ARBA00001412"/>
    </source>
</evidence>
<dbReference type="InterPro" id="IPR013783">
    <property type="entry name" value="Ig-like_fold"/>
</dbReference>
<dbReference type="PROSITE" id="PS00719">
    <property type="entry name" value="GLYCOSYL_HYDROL_F2_1"/>
    <property type="match status" value="1"/>
</dbReference>
<dbReference type="AlphaFoldDB" id="X1K4M2"/>
<dbReference type="Gene3D" id="3.20.20.80">
    <property type="entry name" value="Glycosidases"/>
    <property type="match status" value="1"/>
</dbReference>
<feature type="domain" description="Glycoside hydrolase family 2 immunoglobulin-like beta-sandwich" evidence="5">
    <location>
        <begin position="2"/>
        <end position="109"/>
    </location>
</feature>
<dbReference type="InterPro" id="IPR006101">
    <property type="entry name" value="Glyco_hydro_2"/>
</dbReference>
<sequence>FFVLADLDETYINGILNVTTEIKQYDPELKEKKYFLDIKLFDENMKLLFEKEKPIELNNEQTTIQVFEKDIENPKKWTAETPALYSLVLQIRDKNHNVLEAVGCKIGFRKVEIKNGQLLVNGKAVLFKGVDRHEHDQYTGHVVSEESMLQDIRLFKQNNINAVRTSHYPNDPKWYELCDQYGIYVIDEANIESHGMGYGERSLAKDPTWKEAHVDRIKRMVERDKNHPSVVIW</sequence>
<dbReference type="GO" id="GO:0009341">
    <property type="term" value="C:beta-galactosidase complex"/>
    <property type="evidence" value="ECO:0007669"/>
    <property type="project" value="TreeGrafter"/>
</dbReference>
<dbReference type="SUPFAM" id="SSF49303">
    <property type="entry name" value="beta-Galactosidase/glucuronidase domain"/>
    <property type="match status" value="1"/>
</dbReference>
<dbReference type="InterPro" id="IPR017853">
    <property type="entry name" value="GH"/>
</dbReference>
<dbReference type="EC" id="3.2.1.23" evidence="2"/>
<keyword evidence="4" id="KW-0326">Glycosidase</keyword>
<dbReference type="InterPro" id="IPR023230">
    <property type="entry name" value="Glyco_hydro_2_CS"/>
</dbReference>
<dbReference type="InterPro" id="IPR050347">
    <property type="entry name" value="Bact_Beta-galactosidase"/>
</dbReference>
<feature type="non-terminal residue" evidence="7">
    <location>
        <position position="233"/>
    </location>
</feature>
<dbReference type="PRINTS" id="PR00132">
    <property type="entry name" value="GLHYDRLASE2"/>
</dbReference>
<dbReference type="PANTHER" id="PTHR46323:SF2">
    <property type="entry name" value="BETA-GALACTOSIDASE"/>
    <property type="match status" value="1"/>
</dbReference>
<dbReference type="InterPro" id="IPR006103">
    <property type="entry name" value="Glyco_hydro_2_cat"/>
</dbReference>
<dbReference type="InterPro" id="IPR036156">
    <property type="entry name" value="Beta-gal/glucu_dom_sf"/>
</dbReference>
<comment type="caution">
    <text evidence="7">The sequence shown here is derived from an EMBL/GenBank/DDBJ whole genome shotgun (WGS) entry which is preliminary data.</text>
</comment>
<protein>
    <recommendedName>
        <fullName evidence="2">beta-galactosidase</fullName>
        <ecNumber evidence="2">3.2.1.23</ecNumber>
    </recommendedName>
</protein>
<organism evidence="7">
    <name type="scientific">marine sediment metagenome</name>
    <dbReference type="NCBI Taxonomy" id="412755"/>
    <lineage>
        <taxon>unclassified sequences</taxon>
        <taxon>metagenomes</taxon>
        <taxon>ecological metagenomes</taxon>
    </lineage>
</organism>